<dbReference type="Proteomes" id="UP001652624">
    <property type="component" value="Chromosome X"/>
</dbReference>
<dbReference type="Gene3D" id="1.10.150.50">
    <property type="entry name" value="Transcription Factor, Ets-1"/>
    <property type="match status" value="1"/>
</dbReference>
<dbReference type="SUPFAM" id="SSF47769">
    <property type="entry name" value="SAM/Pointed domain"/>
    <property type="match status" value="1"/>
</dbReference>
<evidence type="ECO:0000259" key="1">
    <source>
        <dbReference type="SMART" id="SM00454"/>
    </source>
</evidence>
<name>A0ABM3WQW3_ERIEU</name>
<dbReference type="InterPro" id="IPR050548">
    <property type="entry name" value="PcG_chromatin_remod_factors"/>
</dbReference>
<sequence length="151" mass="16482">MHNNGLYSTLAPMVTPILAQGEPSPMPPPEMLMYPALVKNRGLGQRAVLTFCSPVNFATSSPITNEPSLLKPGLPGDPATWSVDDVILFLKGTEPQMFSPLAGLFKEHAIDGKAVILLKSGVMMKHMGLNLGMALKLCCYIERLKEEKRFN</sequence>
<dbReference type="GeneID" id="132535794"/>
<organism evidence="2 3">
    <name type="scientific">Erinaceus europaeus</name>
    <name type="common">Western European hedgehog</name>
    <dbReference type="NCBI Taxonomy" id="9365"/>
    <lineage>
        <taxon>Eukaryota</taxon>
        <taxon>Metazoa</taxon>
        <taxon>Chordata</taxon>
        <taxon>Craniata</taxon>
        <taxon>Vertebrata</taxon>
        <taxon>Euteleostomi</taxon>
        <taxon>Mammalia</taxon>
        <taxon>Eutheria</taxon>
        <taxon>Laurasiatheria</taxon>
        <taxon>Eulipotyphla</taxon>
        <taxon>Erinaceidae</taxon>
        <taxon>Erinaceinae</taxon>
        <taxon>Erinaceus</taxon>
    </lineage>
</organism>
<dbReference type="PANTHER" id="PTHR12247:SF132">
    <property type="entry name" value="POLYCOMB PROTEIN SCM"/>
    <property type="match status" value="1"/>
</dbReference>
<proteinExistence type="predicted"/>
<evidence type="ECO:0000313" key="2">
    <source>
        <dbReference type="Proteomes" id="UP001652624"/>
    </source>
</evidence>
<evidence type="ECO:0000313" key="3">
    <source>
        <dbReference type="RefSeq" id="XP_060038959.1"/>
    </source>
</evidence>
<dbReference type="InterPro" id="IPR013761">
    <property type="entry name" value="SAM/pointed_sf"/>
</dbReference>
<dbReference type="InterPro" id="IPR001660">
    <property type="entry name" value="SAM"/>
</dbReference>
<dbReference type="SMART" id="SM00454">
    <property type="entry name" value="SAM"/>
    <property type="match status" value="1"/>
</dbReference>
<protein>
    <submittedName>
        <fullName evidence="3">Sex comb on midleg-like protein 1</fullName>
    </submittedName>
</protein>
<keyword evidence="2" id="KW-1185">Reference proteome</keyword>
<dbReference type="Pfam" id="PF00536">
    <property type="entry name" value="SAM_1"/>
    <property type="match status" value="1"/>
</dbReference>
<gene>
    <name evidence="3" type="primary">SCML1</name>
</gene>
<accession>A0ABM3WQW3</accession>
<reference evidence="3" key="1">
    <citation type="submission" date="2025-08" db="UniProtKB">
        <authorList>
            <consortium name="RefSeq"/>
        </authorList>
    </citation>
    <scope>IDENTIFICATION</scope>
</reference>
<dbReference type="RefSeq" id="XP_060038959.1">
    <property type="nucleotide sequence ID" value="XM_060182976.1"/>
</dbReference>
<feature type="domain" description="SAM" evidence="1">
    <location>
        <begin position="78"/>
        <end position="147"/>
    </location>
</feature>
<dbReference type="PANTHER" id="PTHR12247">
    <property type="entry name" value="POLYCOMB GROUP PROTEIN"/>
    <property type="match status" value="1"/>
</dbReference>